<name>A0A6G1K3Y5_9PLEO</name>
<organism evidence="1 2">
    <name type="scientific">Pleomassaria siparia CBS 279.74</name>
    <dbReference type="NCBI Taxonomy" id="1314801"/>
    <lineage>
        <taxon>Eukaryota</taxon>
        <taxon>Fungi</taxon>
        <taxon>Dikarya</taxon>
        <taxon>Ascomycota</taxon>
        <taxon>Pezizomycotina</taxon>
        <taxon>Dothideomycetes</taxon>
        <taxon>Pleosporomycetidae</taxon>
        <taxon>Pleosporales</taxon>
        <taxon>Pleomassariaceae</taxon>
        <taxon>Pleomassaria</taxon>
    </lineage>
</organism>
<gene>
    <name evidence="1" type="ORF">K504DRAFT_504329</name>
</gene>
<keyword evidence="2" id="KW-1185">Reference proteome</keyword>
<dbReference type="AlphaFoldDB" id="A0A6G1K3Y5"/>
<sequence length="122" mass="13128">MIATKRTNAGTKLACPTPLAMVPLQNNLSSTGVFCEKEDERFVNYRDEDGRPGWEGPIAHPAFACADNNTGLTCLTGLTFAEFPLSSGPELPRCYFQAGGGQLREVTSALMGRVGMLSLLCR</sequence>
<dbReference type="EMBL" id="MU005774">
    <property type="protein sequence ID" value="KAF2707151.1"/>
    <property type="molecule type" value="Genomic_DNA"/>
</dbReference>
<evidence type="ECO:0000313" key="1">
    <source>
        <dbReference type="EMBL" id="KAF2707151.1"/>
    </source>
</evidence>
<accession>A0A6G1K3Y5</accession>
<dbReference type="Proteomes" id="UP000799428">
    <property type="component" value="Unassembled WGS sequence"/>
</dbReference>
<proteinExistence type="predicted"/>
<protein>
    <submittedName>
        <fullName evidence="1">Uncharacterized protein</fullName>
    </submittedName>
</protein>
<dbReference type="OrthoDB" id="3800077at2759"/>
<reference evidence="1" key="1">
    <citation type="journal article" date="2020" name="Stud. Mycol.">
        <title>101 Dothideomycetes genomes: a test case for predicting lifestyles and emergence of pathogens.</title>
        <authorList>
            <person name="Haridas S."/>
            <person name="Albert R."/>
            <person name="Binder M."/>
            <person name="Bloem J."/>
            <person name="Labutti K."/>
            <person name="Salamov A."/>
            <person name="Andreopoulos B."/>
            <person name="Baker S."/>
            <person name="Barry K."/>
            <person name="Bills G."/>
            <person name="Bluhm B."/>
            <person name="Cannon C."/>
            <person name="Castanera R."/>
            <person name="Culley D."/>
            <person name="Daum C."/>
            <person name="Ezra D."/>
            <person name="Gonzalez J."/>
            <person name="Henrissat B."/>
            <person name="Kuo A."/>
            <person name="Liang C."/>
            <person name="Lipzen A."/>
            <person name="Lutzoni F."/>
            <person name="Magnuson J."/>
            <person name="Mondo S."/>
            <person name="Nolan M."/>
            <person name="Ohm R."/>
            <person name="Pangilinan J."/>
            <person name="Park H.-J."/>
            <person name="Ramirez L."/>
            <person name="Alfaro M."/>
            <person name="Sun H."/>
            <person name="Tritt A."/>
            <person name="Yoshinaga Y."/>
            <person name="Zwiers L.-H."/>
            <person name="Turgeon B."/>
            <person name="Goodwin S."/>
            <person name="Spatafora J."/>
            <person name="Crous P."/>
            <person name="Grigoriev I."/>
        </authorList>
    </citation>
    <scope>NUCLEOTIDE SEQUENCE</scope>
    <source>
        <strain evidence="1">CBS 279.74</strain>
    </source>
</reference>
<evidence type="ECO:0000313" key="2">
    <source>
        <dbReference type="Proteomes" id="UP000799428"/>
    </source>
</evidence>